<name>A0A1Z4BLH2_9FLAO</name>
<dbReference type="AlphaFoldDB" id="A0A1Z4BLH2"/>
<proteinExistence type="predicted"/>
<evidence type="ECO:0000313" key="2">
    <source>
        <dbReference type="Proteomes" id="UP000197007"/>
    </source>
</evidence>
<gene>
    <name evidence="1" type="ORF">CBG49_02830</name>
</gene>
<reference evidence="2" key="1">
    <citation type="submission" date="2017-06" db="EMBL/GenBank/DDBJ databases">
        <title>Complete genome sequence of Capnocytophaga sp. KCOM 1579 (=ChDC OS43) isolated from a human refractory periapical abscess lesion.</title>
        <authorList>
            <person name="Kook J.-K."/>
            <person name="Park S.-N."/>
            <person name="Lim Y.K."/>
            <person name="Roh H."/>
        </authorList>
    </citation>
    <scope>NUCLEOTIDE SEQUENCE [LARGE SCALE GENOMIC DNA]</scope>
    <source>
        <strain evidence="2">ChDC OS43</strain>
    </source>
</reference>
<protein>
    <recommendedName>
        <fullName evidence="3">DUF4280 domain-containing protein</fullName>
    </recommendedName>
</protein>
<accession>A0A1Z4BLH2</accession>
<dbReference type="Proteomes" id="UP000197007">
    <property type="component" value="Chromosome"/>
</dbReference>
<keyword evidence="2" id="KW-1185">Reference proteome</keyword>
<organism evidence="1 2">
    <name type="scientific">Capnocytophaga endodontalis</name>
    <dbReference type="NCBI Taxonomy" id="2708117"/>
    <lineage>
        <taxon>Bacteria</taxon>
        <taxon>Pseudomonadati</taxon>
        <taxon>Bacteroidota</taxon>
        <taxon>Flavobacteriia</taxon>
        <taxon>Flavobacteriales</taxon>
        <taxon>Flavobacteriaceae</taxon>
        <taxon>Capnocytophaga</taxon>
    </lineage>
</organism>
<dbReference type="EMBL" id="CP022022">
    <property type="protein sequence ID" value="ASF42102.1"/>
    <property type="molecule type" value="Genomic_DNA"/>
</dbReference>
<evidence type="ECO:0008006" key="3">
    <source>
        <dbReference type="Google" id="ProtNLM"/>
    </source>
</evidence>
<dbReference type="KEGG" id="capn:CBG49_02830"/>
<sequence>MPQIITNTAELSCNQGTATSKLNVTSQDFVTIEGKAMATEEDKQANSNIQPFKQCKLKPSSGGYLPCVPAPIKWEDTAEKDTINGQKILTENSYCMCSVGGKITIKDKGHNENHNAE</sequence>
<dbReference type="Pfam" id="PF14107">
    <property type="entry name" value="DUF4280"/>
    <property type="match status" value="1"/>
</dbReference>
<dbReference type="InterPro" id="IPR025460">
    <property type="entry name" value="DUF4280"/>
</dbReference>
<dbReference type="RefSeq" id="WP_088593288.1">
    <property type="nucleotide sequence ID" value="NZ_CP022022.1"/>
</dbReference>
<evidence type="ECO:0000313" key="1">
    <source>
        <dbReference type="EMBL" id="ASF42102.1"/>
    </source>
</evidence>